<feature type="transmembrane region" description="Helical" evidence="6">
    <location>
        <begin position="95"/>
        <end position="116"/>
    </location>
</feature>
<dbReference type="PANTHER" id="PTHR10981:SF0">
    <property type="entry name" value="BATTENIN"/>
    <property type="match status" value="1"/>
</dbReference>
<evidence type="ECO:0000256" key="5">
    <source>
        <dbReference type="ARBA" id="ARBA00023136"/>
    </source>
</evidence>
<dbReference type="GO" id="GO:0005773">
    <property type="term" value="C:vacuole"/>
    <property type="evidence" value="ECO:0007669"/>
    <property type="project" value="TreeGrafter"/>
</dbReference>
<gene>
    <name evidence="7" type="ORF">TPC1_10798</name>
</gene>
<evidence type="ECO:0000313" key="7">
    <source>
        <dbReference type="EMBL" id="JAP96015.1"/>
    </source>
</evidence>
<proteinExistence type="inferred from homology"/>
<dbReference type="PRINTS" id="PR01315">
    <property type="entry name" value="BATTENIN"/>
</dbReference>
<dbReference type="InterPro" id="IPR003492">
    <property type="entry name" value="Battenin_disease_Cln3"/>
</dbReference>
<protein>
    <submittedName>
        <fullName evidence="7">CLN3 protein</fullName>
    </submittedName>
</protein>
<feature type="non-terminal residue" evidence="7">
    <location>
        <position position="145"/>
    </location>
</feature>
<keyword evidence="5 6" id="KW-0472">Membrane</keyword>
<evidence type="ECO:0000256" key="4">
    <source>
        <dbReference type="ARBA" id="ARBA00022989"/>
    </source>
</evidence>
<comment type="similarity">
    <text evidence="6">Belongs to the battenin family.</text>
</comment>
<keyword evidence="4 6" id="KW-1133">Transmembrane helix</keyword>
<dbReference type="GO" id="GO:0016020">
    <property type="term" value="C:membrane"/>
    <property type="evidence" value="ECO:0007669"/>
    <property type="project" value="InterPro"/>
</dbReference>
<dbReference type="EMBL" id="GDID01000591">
    <property type="protein sequence ID" value="JAP96015.1"/>
    <property type="molecule type" value="Transcribed_RNA"/>
</dbReference>
<feature type="transmembrane region" description="Helical" evidence="6">
    <location>
        <begin position="69"/>
        <end position="89"/>
    </location>
</feature>
<organism evidence="7">
    <name type="scientific">Trepomonas sp. PC1</name>
    <dbReference type="NCBI Taxonomy" id="1076344"/>
    <lineage>
        <taxon>Eukaryota</taxon>
        <taxon>Metamonada</taxon>
        <taxon>Diplomonadida</taxon>
        <taxon>Hexamitidae</taxon>
        <taxon>Hexamitinae</taxon>
        <taxon>Trepomonas</taxon>
    </lineage>
</organism>
<evidence type="ECO:0000256" key="3">
    <source>
        <dbReference type="ARBA" id="ARBA00022692"/>
    </source>
</evidence>
<comment type="subcellular location">
    <subcellularLocation>
        <location evidence="1">Endomembrane system</location>
        <topology evidence="1">Multi-pass membrane protein</topology>
    </subcellularLocation>
</comment>
<dbReference type="Pfam" id="PF02487">
    <property type="entry name" value="CLN3"/>
    <property type="match status" value="1"/>
</dbReference>
<accession>A0A146KK86</accession>
<keyword evidence="2" id="KW-0813">Transport</keyword>
<evidence type="ECO:0000256" key="1">
    <source>
        <dbReference type="ARBA" id="ARBA00004127"/>
    </source>
</evidence>
<feature type="transmembrane region" description="Helical" evidence="6">
    <location>
        <begin position="37"/>
        <end position="57"/>
    </location>
</feature>
<name>A0A146KK86_9EUKA</name>
<evidence type="ECO:0000256" key="2">
    <source>
        <dbReference type="ARBA" id="ARBA00022448"/>
    </source>
</evidence>
<feature type="transmembrane region" description="Helical" evidence="6">
    <location>
        <begin position="123"/>
        <end position="144"/>
    </location>
</feature>
<reference evidence="7" key="1">
    <citation type="submission" date="2015-07" db="EMBL/GenBank/DDBJ databases">
        <title>Adaptation to a free-living lifestyle via gene acquisitions in the diplomonad Trepomonas sp. PC1.</title>
        <authorList>
            <person name="Xu F."/>
            <person name="Jerlstrom-Hultqvist J."/>
            <person name="Kolisko M."/>
            <person name="Simpson A.G.B."/>
            <person name="Roger A.J."/>
            <person name="Svard S.G."/>
            <person name="Andersson J.O."/>
        </authorList>
    </citation>
    <scope>NUCLEOTIDE SEQUENCE</scope>
    <source>
        <strain evidence="7">PC1</strain>
    </source>
</reference>
<evidence type="ECO:0000256" key="6">
    <source>
        <dbReference type="RuleBase" id="RU361113"/>
    </source>
</evidence>
<sequence length="145" mass="15774">MIVVNRNMVCFYFLGLLNNFGYKVIMATAKDLMKEKAPTSVVLMFNIIPGFLITLAFPMFQHKCKTKILIIFTSILFALAYGLCGLSFIAIGIGLIGVASISIGYGLGESTILSYLSKFDDKCLTAFTIGTGLSGLLASFIYLIL</sequence>
<keyword evidence="3 6" id="KW-0812">Transmembrane</keyword>
<dbReference type="GO" id="GO:0012505">
    <property type="term" value="C:endomembrane system"/>
    <property type="evidence" value="ECO:0007669"/>
    <property type="project" value="UniProtKB-SubCell"/>
</dbReference>
<comment type="caution">
    <text evidence="6">Lacks conserved residue(s) required for the propagation of feature annotation.</text>
</comment>
<dbReference type="AlphaFoldDB" id="A0A146KK86"/>
<dbReference type="GO" id="GO:0051453">
    <property type="term" value="P:regulation of intracellular pH"/>
    <property type="evidence" value="ECO:0007669"/>
    <property type="project" value="TreeGrafter"/>
</dbReference>
<dbReference type="PANTHER" id="PTHR10981">
    <property type="entry name" value="BATTENIN"/>
    <property type="match status" value="1"/>
</dbReference>